<dbReference type="GO" id="GO:0004671">
    <property type="term" value="F:protein C-terminal S-isoprenylcysteine carboxyl O-methyltransferase activity"/>
    <property type="evidence" value="ECO:0007669"/>
    <property type="project" value="UniProtKB-EC"/>
</dbReference>
<dbReference type="EMBL" id="JARIHO010000076">
    <property type="protein sequence ID" value="KAJ7310990.1"/>
    <property type="molecule type" value="Genomic_DNA"/>
</dbReference>
<proteinExistence type="inferred from homology"/>
<keyword evidence="5" id="KW-0808">Transferase</keyword>
<dbReference type="InterPro" id="IPR052527">
    <property type="entry name" value="Metal_cation-efflux_comp"/>
</dbReference>
<organism evidence="6 7">
    <name type="scientific">Mycena albidolilacea</name>
    <dbReference type="NCBI Taxonomy" id="1033008"/>
    <lineage>
        <taxon>Eukaryota</taxon>
        <taxon>Fungi</taxon>
        <taxon>Dikarya</taxon>
        <taxon>Basidiomycota</taxon>
        <taxon>Agaricomycotina</taxon>
        <taxon>Agaricomycetes</taxon>
        <taxon>Agaricomycetidae</taxon>
        <taxon>Agaricales</taxon>
        <taxon>Marasmiineae</taxon>
        <taxon>Mycenaceae</taxon>
        <taxon>Mycena</taxon>
    </lineage>
</organism>
<dbReference type="InterPro" id="IPR007269">
    <property type="entry name" value="ICMT_MeTrfase"/>
</dbReference>
<evidence type="ECO:0000256" key="4">
    <source>
        <dbReference type="ARBA" id="ARBA00023136"/>
    </source>
</evidence>
<comment type="similarity">
    <text evidence="5">Belongs to the class VI-like SAM-binding methyltransferase superfamily. Isoprenylcysteine carboxyl methyltransferase family.</text>
</comment>
<dbReference type="GO" id="GO:0005789">
    <property type="term" value="C:endoplasmic reticulum membrane"/>
    <property type="evidence" value="ECO:0007669"/>
    <property type="project" value="UniProtKB-SubCell"/>
</dbReference>
<protein>
    <recommendedName>
        <fullName evidence="5">Protein-S-isoprenylcysteine O-methyltransferase</fullName>
        <ecNumber evidence="5">2.1.1.100</ecNumber>
    </recommendedName>
</protein>
<dbReference type="Pfam" id="PF04140">
    <property type="entry name" value="ICMT"/>
    <property type="match status" value="1"/>
</dbReference>
<sequence length="235" mass="25999">MSSSHHRVALVLIQTTFNELASTPPNPSPEKGRYHTNTLYIFRIAPLILRIQQLIIRLLTLFEVLFYLVSLPPFQSAISSSASSVFTPQLVVTPLFLMGVLLVISGAVARLSAFRSLGPLFTFDLTIHPAHRLITTGLYSWVRHPAYTGSLAIVAGLGCSHLSGGSLLASLPSLAGWGSWVELSLGVFGAIWWLWTLGIGLSRVEAEDKQMRLLFPGEWDVYAERVRWWFIPGLV</sequence>
<feature type="transmembrane region" description="Helical" evidence="5">
    <location>
        <begin position="183"/>
        <end position="202"/>
    </location>
</feature>
<comment type="subcellular location">
    <subcellularLocation>
        <location evidence="5">Endoplasmic reticulum membrane</location>
        <topology evidence="5">Multi-pass membrane protein</topology>
    </subcellularLocation>
    <subcellularLocation>
        <location evidence="1">Membrane</location>
        <topology evidence="1">Multi-pass membrane protein</topology>
    </subcellularLocation>
</comment>
<feature type="transmembrane region" description="Helical" evidence="5">
    <location>
        <begin position="54"/>
        <end position="71"/>
    </location>
</feature>
<comment type="caution">
    <text evidence="6">The sequence shown here is derived from an EMBL/GenBank/DDBJ whole genome shotgun (WGS) entry which is preliminary data.</text>
</comment>
<dbReference type="PANTHER" id="PTHR43847:SF1">
    <property type="entry name" value="BLL3993 PROTEIN"/>
    <property type="match status" value="1"/>
</dbReference>
<evidence type="ECO:0000256" key="2">
    <source>
        <dbReference type="ARBA" id="ARBA00022692"/>
    </source>
</evidence>
<dbReference type="PANTHER" id="PTHR43847">
    <property type="entry name" value="BLL3993 PROTEIN"/>
    <property type="match status" value="1"/>
</dbReference>
<keyword evidence="5" id="KW-0949">S-adenosyl-L-methionine</keyword>
<evidence type="ECO:0000313" key="6">
    <source>
        <dbReference type="EMBL" id="KAJ7310990.1"/>
    </source>
</evidence>
<accession>A0AAD7ECA7</accession>
<dbReference type="Gene3D" id="1.20.120.1630">
    <property type="match status" value="1"/>
</dbReference>
<evidence type="ECO:0000256" key="1">
    <source>
        <dbReference type="ARBA" id="ARBA00004141"/>
    </source>
</evidence>
<feature type="transmembrane region" description="Helical" evidence="5">
    <location>
        <begin position="91"/>
        <end position="111"/>
    </location>
</feature>
<evidence type="ECO:0000256" key="5">
    <source>
        <dbReference type="RuleBase" id="RU362022"/>
    </source>
</evidence>
<reference evidence="6" key="1">
    <citation type="submission" date="2023-03" db="EMBL/GenBank/DDBJ databases">
        <title>Massive genome expansion in bonnet fungi (Mycena s.s.) driven by repeated elements and novel gene families across ecological guilds.</title>
        <authorList>
            <consortium name="Lawrence Berkeley National Laboratory"/>
            <person name="Harder C.B."/>
            <person name="Miyauchi S."/>
            <person name="Viragh M."/>
            <person name="Kuo A."/>
            <person name="Thoen E."/>
            <person name="Andreopoulos B."/>
            <person name="Lu D."/>
            <person name="Skrede I."/>
            <person name="Drula E."/>
            <person name="Henrissat B."/>
            <person name="Morin E."/>
            <person name="Kohler A."/>
            <person name="Barry K."/>
            <person name="LaButti K."/>
            <person name="Morin E."/>
            <person name="Salamov A."/>
            <person name="Lipzen A."/>
            <person name="Mereny Z."/>
            <person name="Hegedus B."/>
            <person name="Baldrian P."/>
            <person name="Stursova M."/>
            <person name="Weitz H."/>
            <person name="Taylor A."/>
            <person name="Grigoriev I.V."/>
            <person name="Nagy L.G."/>
            <person name="Martin F."/>
            <person name="Kauserud H."/>
        </authorList>
    </citation>
    <scope>NUCLEOTIDE SEQUENCE</scope>
    <source>
        <strain evidence="6">CBHHK002</strain>
    </source>
</reference>
<evidence type="ECO:0000313" key="7">
    <source>
        <dbReference type="Proteomes" id="UP001218218"/>
    </source>
</evidence>
<keyword evidence="4 5" id="KW-0472">Membrane</keyword>
<keyword evidence="5" id="KW-0256">Endoplasmic reticulum</keyword>
<evidence type="ECO:0000256" key="3">
    <source>
        <dbReference type="ARBA" id="ARBA00022989"/>
    </source>
</evidence>
<dbReference type="Proteomes" id="UP001218218">
    <property type="component" value="Unassembled WGS sequence"/>
</dbReference>
<feature type="transmembrane region" description="Helical" evidence="5">
    <location>
        <begin position="151"/>
        <end position="171"/>
    </location>
</feature>
<dbReference type="EC" id="2.1.1.100" evidence="5"/>
<gene>
    <name evidence="6" type="ORF">DFH08DRAFT_1045972</name>
</gene>
<keyword evidence="7" id="KW-1185">Reference proteome</keyword>
<dbReference type="AlphaFoldDB" id="A0AAD7ECA7"/>
<comment type="catalytic activity">
    <reaction evidence="5">
        <text>[protein]-C-terminal S-[(2E,6E)-farnesyl]-L-cysteine + S-adenosyl-L-methionine = [protein]-C-terminal S-[(2E,6E)-farnesyl]-L-cysteine methyl ester + S-adenosyl-L-homocysteine</text>
        <dbReference type="Rhea" id="RHEA:21672"/>
        <dbReference type="Rhea" id="RHEA-COMP:12125"/>
        <dbReference type="Rhea" id="RHEA-COMP:12126"/>
        <dbReference type="ChEBI" id="CHEBI:57856"/>
        <dbReference type="ChEBI" id="CHEBI:59789"/>
        <dbReference type="ChEBI" id="CHEBI:90510"/>
        <dbReference type="ChEBI" id="CHEBI:90511"/>
        <dbReference type="EC" id="2.1.1.100"/>
    </reaction>
</comment>
<keyword evidence="5" id="KW-0489">Methyltransferase</keyword>
<dbReference type="GO" id="GO:0032259">
    <property type="term" value="P:methylation"/>
    <property type="evidence" value="ECO:0007669"/>
    <property type="project" value="UniProtKB-KW"/>
</dbReference>
<name>A0AAD7ECA7_9AGAR</name>
<keyword evidence="3 5" id="KW-1133">Transmembrane helix</keyword>
<keyword evidence="2 5" id="KW-0812">Transmembrane</keyword>